<accession>A0A0K0X4N7</accession>
<dbReference type="AlphaFoldDB" id="A0A0K0X4N7"/>
<dbReference type="RefSeq" id="WP_049744843.1">
    <property type="nucleotide sequence ID" value="NZ_CP012150.1"/>
</dbReference>
<dbReference type="STRING" id="134601.AFA91_11620"/>
<dbReference type="KEGG" id="mgo:AFA91_11620"/>
<gene>
    <name evidence="1" type="ORF">AFA91_11620</name>
</gene>
<name>A0A0K0X4N7_MYCGD</name>
<dbReference type="Proteomes" id="UP000062255">
    <property type="component" value="Chromosome"/>
</dbReference>
<protein>
    <recommendedName>
        <fullName evidence="3">Lipoprotein</fullName>
    </recommendedName>
</protein>
<proteinExistence type="predicted"/>
<evidence type="ECO:0000313" key="2">
    <source>
        <dbReference type="Proteomes" id="UP000062255"/>
    </source>
</evidence>
<evidence type="ECO:0008006" key="3">
    <source>
        <dbReference type="Google" id="ProtNLM"/>
    </source>
</evidence>
<evidence type="ECO:0000313" key="1">
    <source>
        <dbReference type="EMBL" id="AKS32415.1"/>
    </source>
</evidence>
<dbReference type="EMBL" id="CP012150">
    <property type="protein sequence ID" value="AKS32415.1"/>
    <property type="molecule type" value="Genomic_DNA"/>
</dbReference>
<organism evidence="1 2">
    <name type="scientific">Mycolicibacterium goodii</name>
    <name type="common">Mycobacterium goodii</name>
    <dbReference type="NCBI Taxonomy" id="134601"/>
    <lineage>
        <taxon>Bacteria</taxon>
        <taxon>Bacillati</taxon>
        <taxon>Actinomycetota</taxon>
        <taxon>Actinomycetes</taxon>
        <taxon>Mycobacteriales</taxon>
        <taxon>Mycobacteriaceae</taxon>
        <taxon>Mycolicibacterium</taxon>
    </lineage>
</organism>
<dbReference type="PROSITE" id="PS51257">
    <property type="entry name" value="PROKAR_LIPOPROTEIN"/>
    <property type="match status" value="1"/>
</dbReference>
<dbReference type="PATRIC" id="fig|134601.6.peg.2420"/>
<dbReference type="OrthoDB" id="4628222at2"/>
<sequence length="143" mass="15394">MGGILRPRAVATGVAVMVVLSGCQPLGTDHDPERFVRPGAPKVSPSKIYTAAVDQGPFRDGVETWVAVIIDESGAEVFHDDHPFDAGHETSITWLSTEDQLWLLSGDVGSAHVDRHPDGRWVKTTVSPDVDGMPDEIRELLGA</sequence>
<reference evidence="1 2" key="1">
    <citation type="submission" date="2015-07" db="EMBL/GenBank/DDBJ databases">
        <title>Complete genome sequence of Mycobacterium goodii X7B, a facultative thermophilic biodesulfurizing bacterium.</title>
        <authorList>
            <person name="Yu B."/>
            <person name="Li F."/>
            <person name="Xu P."/>
        </authorList>
    </citation>
    <scope>NUCLEOTIDE SEQUENCE [LARGE SCALE GENOMIC DNA]</scope>
    <source>
        <strain evidence="1 2">X7B</strain>
    </source>
</reference>